<gene>
    <name evidence="4" type="ORF">K402DRAFT_392895</name>
</gene>
<dbReference type="Pfam" id="PF00106">
    <property type="entry name" value="adh_short"/>
    <property type="match status" value="1"/>
</dbReference>
<proteinExistence type="inferred from homology"/>
<dbReference type="CDD" id="cd05367">
    <property type="entry name" value="SPR-like_SDR_c"/>
    <property type="match status" value="1"/>
</dbReference>
<comment type="similarity">
    <text evidence="1">Belongs to the short-chain dehydrogenases/reductases (SDR) family.</text>
</comment>
<evidence type="ECO:0000313" key="4">
    <source>
        <dbReference type="EMBL" id="KAF1987193.1"/>
    </source>
</evidence>
<organism evidence="4 5">
    <name type="scientific">Aulographum hederae CBS 113979</name>
    <dbReference type="NCBI Taxonomy" id="1176131"/>
    <lineage>
        <taxon>Eukaryota</taxon>
        <taxon>Fungi</taxon>
        <taxon>Dikarya</taxon>
        <taxon>Ascomycota</taxon>
        <taxon>Pezizomycotina</taxon>
        <taxon>Dothideomycetes</taxon>
        <taxon>Pleosporomycetidae</taxon>
        <taxon>Aulographales</taxon>
        <taxon>Aulographaceae</taxon>
    </lineage>
</organism>
<evidence type="ECO:0000256" key="1">
    <source>
        <dbReference type="ARBA" id="ARBA00006484"/>
    </source>
</evidence>
<keyword evidence="2" id="KW-0521">NADP</keyword>
<keyword evidence="5" id="KW-1185">Reference proteome</keyword>
<protein>
    <submittedName>
        <fullName evidence="4">NAD(P)-binding protein</fullName>
    </submittedName>
</protein>
<dbReference type="PRINTS" id="PR00081">
    <property type="entry name" value="GDHRDH"/>
</dbReference>
<name>A0A6G1H1U1_9PEZI</name>
<dbReference type="FunFam" id="3.40.50.720:FF:000281">
    <property type="entry name" value="Uncharacterized oxidoreductase YIR035C"/>
    <property type="match status" value="1"/>
</dbReference>
<evidence type="ECO:0000313" key="5">
    <source>
        <dbReference type="Proteomes" id="UP000800041"/>
    </source>
</evidence>
<dbReference type="Gene3D" id="3.40.50.720">
    <property type="entry name" value="NAD(P)-binding Rossmann-like Domain"/>
    <property type="match status" value="1"/>
</dbReference>
<sequence>MDQSTSRTPNQRMASSGKVIVLTGASRGIGLAVAHYLLKQKCNLVAVARSKESLEELRKQYPGQVQVLAADLSNHSFGTEAVDLAMQEWKKLDGLILNHGTLDPVKRIKDFEYDEWKNAFDVNVFSAIALMKAALPALRSSKGRIVLTSSGAAISAYTGWGAYGATKAVFNHLAMTLSVEETDITTISLRPGTVDTEMQRELREIHHENMDKKDADKFAELKRSGGLLKPEQPGHVIAKLVLDAPRRLSGRFVSWNDKDLTDFQEA</sequence>
<dbReference type="PANTHER" id="PTHR43008:SF8">
    <property type="entry name" value="BENZIL REDUCTASE ((S)-BENZOIN FORMING) IRC24"/>
    <property type="match status" value="1"/>
</dbReference>
<dbReference type="InterPro" id="IPR036291">
    <property type="entry name" value="NAD(P)-bd_dom_sf"/>
</dbReference>
<dbReference type="SUPFAM" id="SSF51735">
    <property type="entry name" value="NAD(P)-binding Rossmann-fold domains"/>
    <property type="match status" value="1"/>
</dbReference>
<keyword evidence="3" id="KW-0560">Oxidoreductase</keyword>
<dbReference type="InterPro" id="IPR002347">
    <property type="entry name" value="SDR_fam"/>
</dbReference>
<evidence type="ECO:0000256" key="3">
    <source>
        <dbReference type="ARBA" id="ARBA00023002"/>
    </source>
</evidence>
<dbReference type="PANTHER" id="PTHR43008">
    <property type="entry name" value="BENZIL REDUCTASE"/>
    <property type="match status" value="1"/>
</dbReference>
<reference evidence="4" key="1">
    <citation type="journal article" date="2020" name="Stud. Mycol.">
        <title>101 Dothideomycetes genomes: a test case for predicting lifestyles and emergence of pathogens.</title>
        <authorList>
            <person name="Haridas S."/>
            <person name="Albert R."/>
            <person name="Binder M."/>
            <person name="Bloem J."/>
            <person name="Labutti K."/>
            <person name="Salamov A."/>
            <person name="Andreopoulos B."/>
            <person name="Baker S."/>
            <person name="Barry K."/>
            <person name="Bills G."/>
            <person name="Bluhm B."/>
            <person name="Cannon C."/>
            <person name="Castanera R."/>
            <person name="Culley D."/>
            <person name="Daum C."/>
            <person name="Ezra D."/>
            <person name="Gonzalez J."/>
            <person name="Henrissat B."/>
            <person name="Kuo A."/>
            <person name="Liang C."/>
            <person name="Lipzen A."/>
            <person name="Lutzoni F."/>
            <person name="Magnuson J."/>
            <person name="Mondo S."/>
            <person name="Nolan M."/>
            <person name="Ohm R."/>
            <person name="Pangilinan J."/>
            <person name="Park H.-J."/>
            <person name="Ramirez L."/>
            <person name="Alfaro M."/>
            <person name="Sun H."/>
            <person name="Tritt A."/>
            <person name="Yoshinaga Y."/>
            <person name="Zwiers L.-H."/>
            <person name="Turgeon B."/>
            <person name="Goodwin S."/>
            <person name="Spatafora J."/>
            <person name="Crous P."/>
            <person name="Grigoriev I."/>
        </authorList>
    </citation>
    <scope>NUCLEOTIDE SEQUENCE</scope>
    <source>
        <strain evidence="4">CBS 113979</strain>
    </source>
</reference>
<dbReference type="GO" id="GO:0050664">
    <property type="term" value="F:oxidoreductase activity, acting on NAD(P)H, oxygen as acceptor"/>
    <property type="evidence" value="ECO:0007669"/>
    <property type="project" value="TreeGrafter"/>
</dbReference>
<dbReference type="OrthoDB" id="153074at2759"/>
<dbReference type="AlphaFoldDB" id="A0A6G1H1U1"/>
<dbReference type="EMBL" id="ML977153">
    <property type="protein sequence ID" value="KAF1987193.1"/>
    <property type="molecule type" value="Genomic_DNA"/>
</dbReference>
<evidence type="ECO:0000256" key="2">
    <source>
        <dbReference type="ARBA" id="ARBA00022857"/>
    </source>
</evidence>
<dbReference type="Proteomes" id="UP000800041">
    <property type="component" value="Unassembled WGS sequence"/>
</dbReference>
<accession>A0A6G1H1U1</accession>